<dbReference type="Proteomes" id="UP000887580">
    <property type="component" value="Unplaced"/>
</dbReference>
<organism evidence="1 2">
    <name type="scientific">Panagrolaimus sp. PS1159</name>
    <dbReference type="NCBI Taxonomy" id="55785"/>
    <lineage>
        <taxon>Eukaryota</taxon>
        <taxon>Metazoa</taxon>
        <taxon>Ecdysozoa</taxon>
        <taxon>Nematoda</taxon>
        <taxon>Chromadorea</taxon>
        <taxon>Rhabditida</taxon>
        <taxon>Tylenchina</taxon>
        <taxon>Panagrolaimomorpha</taxon>
        <taxon>Panagrolaimoidea</taxon>
        <taxon>Panagrolaimidae</taxon>
        <taxon>Panagrolaimus</taxon>
    </lineage>
</organism>
<reference evidence="2" key="1">
    <citation type="submission" date="2022-11" db="UniProtKB">
        <authorList>
            <consortium name="WormBaseParasite"/>
        </authorList>
    </citation>
    <scope>IDENTIFICATION</scope>
</reference>
<name>A0AC35GB20_9BILA</name>
<sequence>GGQKARVALARAVYQASDLYILDDTLSAVDSHVGTHIFQNIIGNDGILKGKTRIFALNSINFLSKCDKIIVLKEGNLVDYGTFGELSQRQNETFIELVKEQNETFIELVKELANKAEKQMEEDEIIAEEDDVLNELVGAVSIREHIRSISTSSGDQLPSPIHRRRRTSSNHSNSTIPFHRSTSQQPHEIINARLIEDEELAVGKVSYKMYWDYIKAFGVFLAIFYALFLFIFRTFFESFSQIWMAKWSSKSVNDTAISDTQSLEVYGIFGILSCITSGIAAVLIAFGAFRASKILHDNLLFSLLRSPMNFFDTTPLGRILNRLSKDIEKIDSDVPQILTYSTILVGECMFYTVSALWMIPQVGFLSIPVMILFVVITRYYTYTSVQIRRLCSKAWSSVTSHTQDSYVGLNTLRVFKVQDRFANQMLQKGITAVEANLAEITSNRWIQFRMDMLTSVFATTLTAIAIYFGHAGIITAGAVALVTSTGTMLRGLLGEIARTIKNMEMSIVAVERVQEYVDNEHEAEWTSMIPQPPNWPSEGNIIFKDFSLRYRPAAPLVLKKLNLEIKGGEKIGIVGRTGAGKTSL</sequence>
<accession>A0AC35GB20</accession>
<evidence type="ECO:0000313" key="2">
    <source>
        <dbReference type="WBParaSite" id="PS1159_v2.g3486.t1"/>
    </source>
</evidence>
<evidence type="ECO:0000313" key="1">
    <source>
        <dbReference type="Proteomes" id="UP000887580"/>
    </source>
</evidence>
<protein>
    <submittedName>
        <fullName evidence="2">ABC transmembrane type-1 domain-containing protein</fullName>
    </submittedName>
</protein>
<dbReference type="WBParaSite" id="PS1159_v2.g3486.t1">
    <property type="protein sequence ID" value="PS1159_v2.g3486.t1"/>
    <property type="gene ID" value="PS1159_v2.g3486"/>
</dbReference>
<proteinExistence type="predicted"/>